<protein>
    <submittedName>
        <fullName evidence="2">Uncharacterized protein</fullName>
    </submittedName>
</protein>
<name>A0A8J4EKB0_9ACTN</name>
<organism evidence="2 3">
    <name type="scientific">Actinocatenispora comari</name>
    <dbReference type="NCBI Taxonomy" id="2807577"/>
    <lineage>
        <taxon>Bacteria</taxon>
        <taxon>Bacillati</taxon>
        <taxon>Actinomycetota</taxon>
        <taxon>Actinomycetes</taxon>
        <taxon>Micromonosporales</taxon>
        <taxon>Micromonosporaceae</taxon>
        <taxon>Actinocatenispora</taxon>
    </lineage>
</organism>
<dbReference type="Proteomes" id="UP000614996">
    <property type="component" value="Unassembled WGS sequence"/>
</dbReference>
<keyword evidence="3" id="KW-1185">Reference proteome</keyword>
<sequence>MAEQNASNTSADDAAQTRHQRYGRLPGRVRPAGESVDTRPGDRAGAPAGDPEAQAVIRTAGF</sequence>
<evidence type="ECO:0000313" key="2">
    <source>
        <dbReference type="EMBL" id="GIL27201.1"/>
    </source>
</evidence>
<proteinExistence type="predicted"/>
<dbReference type="EMBL" id="BOPO01000039">
    <property type="protein sequence ID" value="GIL27201.1"/>
    <property type="molecule type" value="Genomic_DNA"/>
</dbReference>
<accession>A0A8J4EKB0</accession>
<dbReference type="RefSeq" id="WP_207124952.1">
    <property type="nucleotide sequence ID" value="NZ_BOPO01000039.1"/>
</dbReference>
<dbReference type="AlphaFoldDB" id="A0A8J4EKB0"/>
<comment type="caution">
    <text evidence="2">The sequence shown here is derived from an EMBL/GenBank/DDBJ whole genome shotgun (WGS) entry which is preliminary data.</text>
</comment>
<evidence type="ECO:0000313" key="3">
    <source>
        <dbReference type="Proteomes" id="UP000614996"/>
    </source>
</evidence>
<reference evidence="3" key="1">
    <citation type="journal article" date="2021" name="Int. J. Syst. Evol. Microbiol.">
        <title>Actinocatenispora comari sp. nov., an endophytic actinomycete isolated from aerial parts of Comarum salesowianum.</title>
        <authorList>
            <person name="Oyunbileg N."/>
            <person name="Iizaka Y."/>
            <person name="Hamada M."/>
            <person name="Davaapurev B.O."/>
            <person name="Fukumoto A."/>
            <person name="Tsetseg B."/>
            <person name="Kato F."/>
            <person name="Tamura T."/>
            <person name="Batkhuu J."/>
            <person name="Anzai Y."/>
        </authorList>
    </citation>
    <scope>NUCLEOTIDE SEQUENCE [LARGE SCALE GENOMIC DNA]</scope>
    <source>
        <strain evidence="3">NUM-2625</strain>
    </source>
</reference>
<evidence type="ECO:0000256" key="1">
    <source>
        <dbReference type="SAM" id="MobiDB-lite"/>
    </source>
</evidence>
<gene>
    <name evidence="2" type="ORF">NUM_24550</name>
</gene>
<feature type="compositionally biased region" description="Polar residues" evidence="1">
    <location>
        <begin position="1"/>
        <end position="11"/>
    </location>
</feature>
<feature type="region of interest" description="Disordered" evidence="1">
    <location>
        <begin position="1"/>
        <end position="62"/>
    </location>
</feature>